<feature type="coiled-coil region" evidence="7">
    <location>
        <begin position="288"/>
        <end position="322"/>
    </location>
</feature>
<dbReference type="PROSITE" id="PS51050">
    <property type="entry name" value="ZF_CW"/>
    <property type="match status" value="1"/>
</dbReference>
<evidence type="ECO:0000313" key="11">
    <source>
        <dbReference type="Proteomes" id="UP001642483"/>
    </source>
</evidence>
<proteinExistence type="predicted"/>
<dbReference type="PANTHER" id="PTHR23337">
    <property type="entry name" value="ZINC FINGER CW-TYPE COILED-COIL DOMAIN PROTEIN 1"/>
    <property type="match status" value="1"/>
</dbReference>
<feature type="compositionally biased region" description="Polar residues" evidence="8">
    <location>
        <begin position="664"/>
        <end position="681"/>
    </location>
</feature>
<keyword evidence="6" id="KW-0539">Nucleus</keyword>
<evidence type="ECO:0000256" key="8">
    <source>
        <dbReference type="SAM" id="MobiDB-lite"/>
    </source>
</evidence>
<reference evidence="10 11" key="1">
    <citation type="submission" date="2024-02" db="EMBL/GenBank/DDBJ databases">
        <authorList>
            <person name="Daric V."/>
            <person name="Darras S."/>
        </authorList>
    </citation>
    <scope>NUCLEOTIDE SEQUENCE [LARGE SCALE GENOMIC DNA]</scope>
</reference>
<dbReference type="Pfam" id="PF17942">
    <property type="entry name" value="Morc6_S5"/>
    <property type="match status" value="1"/>
</dbReference>
<comment type="caution">
    <text evidence="10">The sequence shown here is derived from an EMBL/GenBank/DDBJ whole genome shotgun (WGS) entry which is preliminary data.</text>
</comment>
<dbReference type="InterPro" id="IPR036890">
    <property type="entry name" value="HATPase_C_sf"/>
</dbReference>
<dbReference type="SUPFAM" id="SSF55874">
    <property type="entry name" value="ATPase domain of HSP90 chaperone/DNA topoisomerase II/histidine kinase"/>
    <property type="match status" value="1"/>
</dbReference>
<keyword evidence="5 7" id="KW-0175">Coiled coil</keyword>
<protein>
    <recommendedName>
        <fullName evidence="9">CW-type domain-containing protein</fullName>
    </recommendedName>
</protein>
<organism evidence="10 11">
    <name type="scientific">Clavelina lepadiformis</name>
    <name type="common">Light-bulb sea squirt</name>
    <name type="synonym">Ascidia lepadiformis</name>
    <dbReference type="NCBI Taxonomy" id="159417"/>
    <lineage>
        <taxon>Eukaryota</taxon>
        <taxon>Metazoa</taxon>
        <taxon>Chordata</taxon>
        <taxon>Tunicata</taxon>
        <taxon>Ascidiacea</taxon>
        <taxon>Aplousobranchia</taxon>
        <taxon>Clavelinidae</taxon>
        <taxon>Clavelina</taxon>
    </lineage>
</organism>
<evidence type="ECO:0000256" key="2">
    <source>
        <dbReference type="ARBA" id="ARBA00022723"/>
    </source>
</evidence>
<feature type="region of interest" description="Disordered" evidence="8">
    <location>
        <begin position="754"/>
        <end position="785"/>
    </location>
</feature>
<dbReference type="PANTHER" id="PTHR23337:SF3">
    <property type="entry name" value="MORC FAMILY CW-TYPE ZINC FINGER 2"/>
    <property type="match status" value="1"/>
</dbReference>
<keyword evidence="2" id="KW-0479">Metal-binding</keyword>
<feature type="compositionally biased region" description="Acidic residues" evidence="8">
    <location>
        <begin position="615"/>
        <end position="624"/>
    </location>
</feature>
<evidence type="ECO:0000256" key="7">
    <source>
        <dbReference type="SAM" id="Coils"/>
    </source>
</evidence>
<evidence type="ECO:0000256" key="5">
    <source>
        <dbReference type="ARBA" id="ARBA00023054"/>
    </source>
</evidence>
<sequence length="903" mass="103885">MTDLYPTLTRAGLTQNYLHTNSTTHEFLFGALAELVDNARDAAATKINVYSSSNQEVRGGFMLNFLDDGEGMDPIDVANIVQFGKSFKRSASNQMIGQYGNGLKSGSMRIGNDFILFTKKGRQLTCLMLSRTFHDRENIDSIIVPMPTWDCDSRRPVYQNGGKERFDSEMKLILKYSPFKTEQTLFKQFEHIREQSGTLIVIYNLKLLDSGEPELDICSDPTDIRMAEMDPDDDSNWPERVSFKAYASILYLDPRMKVYVQGKKIRTKRLACTLHKPKMYKFSSSRFKKRSEEEVAKADQEYRIADEKAREAESVSRDLERKLSLKAKPKKEEVIELRMAQDKAVGCRNLALAKKDTASFKQKALKDKKTLDFVFGFNIENRKYYGMFVYNCSRLIRMYERVGPQINGGVNCAGVIGVVNIPYLVLEPTHNKQHFADNKEYRHLLKAMGDHLQCYWRDSKVTAKGVLGFWESFGYLSDDWGDLPSSDPKYQRQRAMNVGKVIQCDGCLKWRTLPFQAEMVGKEPPDNWICSMNPEKKYSRCQCPEVFPQVPVGEFVKDVKTVEQKKADIEDKMEKMQRELDKVSKLQTVTSSKDAVKKNNFFPRRKSQNYSSDESYGEELSDDESVWKPKLKHGVTQDSKMSSTSIGYKRRPVDDRKAVARKSASYSPSKRQRMSFESVQSDSDDERPMKEATDIGRAVEVNIGGKWRPGRIVTTKVVKNQPKKFKVKFDQHMQDRFDKWCDENSSDLRFVSNSDLVSNGVGSPSKPKRSSAPEHGSSSHRIDEKTMELHENALGKLRTCLRYFLPPQWQMPKEEINNLSLKELVDFPMDDFFDHYEKGLRRLVSNFRSQADQQRAAAESARQELAESQQLLFQVLNRLDKNTPTMTNKEVVLYTKKYLENTT</sequence>
<comment type="subcellular location">
    <subcellularLocation>
        <location evidence="1">Nucleus</location>
    </subcellularLocation>
</comment>
<accession>A0ABP0F1Y0</accession>
<keyword evidence="4" id="KW-0862">Zinc</keyword>
<dbReference type="Pfam" id="PF13589">
    <property type="entry name" value="HATPase_c_3"/>
    <property type="match status" value="1"/>
</dbReference>
<evidence type="ECO:0000313" key="10">
    <source>
        <dbReference type="EMBL" id="CAK8672688.1"/>
    </source>
</evidence>
<dbReference type="EMBL" id="CAWYQH010000001">
    <property type="protein sequence ID" value="CAK8672688.1"/>
    <property type="molecule type" value="Genomic_DNA"/>
</dbReference>
<dbReference type="Gene3D" id="3.30.565.10">
    <property type="entry name" value="Histidine kinase-like ATPase, C-terminal domain"/>
    <property type="match status" value="1"/>
</dbReference>
<dbReference type="InterPro" id="IPR041006">
    <property type="entry name" value="Morc_S5"/>
</dbReference>
<dbReference type="Pfam" id="PF07496">
    <property type="entry name" value="zf-CW"/>
    <property type="match status" value="1"/>
</dbReference>
<dbReference type="Proteomes" id="UP001642483">
    <property type="component" value="Unassembled WGS sequence"/>
</dbReference>
<evidence type="ECO:0000256" key="1">
    <source>
        <dbReference type="ARBA" id="ARBA00004123"/>
    </source>
</evidence>
<dbReference type="InterPro" id="IPR011124">
    <property type="entry name" value="Znf_CW"/>
</dbReference>
<feature type="coiled-coil region" evidence="7">
    <location>
        <begin position="559"/>
        <end position="586"/>
    </location>
</feature>
<evidence type="ECO:0000256" key="3">
    <source>
        <dbReference type="ARBA" id="ARBA00022771"/>
    </source>
</evidence>
<evidence type="ECO:0000256" key="4">
    <source>
        <dbReference type="ARBA" id="ARBA00022833"/>
    </source>
</evidence>
<name>A0ABP0F1Y0_CLALP</name>
<feature type="region of interest" description="Disordered" evidence="8">
    <location>
        <begin position="599"/>
        <end position="697"/>
    </location>
</feature>
<dbReference type="Gene3D" id="3.30.40.100">
    <property type="match status" value="1"/>
</dbReference>
<evidence type="ECO:0000256" key="6">
    <source>
        <dbReference type="ARBA" id="ARBA00023242"/>
    </source>
</evidence>
<dbReference type="InterPro" id="IPR056360">
    <property type="entry name" value="Chromo_MORC2_6th"/>
</dbReference>
<feature type="domain" description="CW-type" evidence="9">
    <location>
        <begin position="495"/>
        <end position="549"/>
    </location>
</feature>
<keyword evidence="11" id="KW-1185">Reference proteome</keyword>
<gene>
    <name evidence="10" type="ORF">CVLEPA_LOCUS2380</name>
</gene>
<evidence type="ECO:0000259" key="9">
    <source>
        <dbReference type="PROSITE" id="PS51050"/>
    </source>
</evidence>
<keyword evidence="3" id="KW-0863">Zinc-finger</keyword>
<feature type="compositionally biased region" description="Polar residues" evidence="8">
    <location>
        <begin position="636"/>
        <end position="646"/>
    </location>
</feature>
<dbReference type="Pfam" id="PF23327">
    <property type="entry name" value="Chromo_MORC2_6th"/>
    <property type="match status" value="1"/>
</dbReference>
<feature type="coiled-coil region" evidence="7">
    <location>
        <begin position="844"/>
        <end position="871"/>
    </location>
</feature>